<dbReference type="OMA" id="NEFGPIK"/>
<dbReference type="InterPro" id="IPR025715">
    <property type="entry name" value="FoP_C"/>
</dbReference>
<sequence length="285" mass="29309">MSANLDHSLDEIIASRPRGAPRRGGKPATASPAGGVRKRSSRVAAQKANVSVAANAAKAAPKSAPTGPSSKSTKIIVSNLPKDVSEHMIKVRRLLEIANAFSVLKEYFQSVVGPIKRALLTYGPDGKSRGVATIEFQKASDATLAASKYNGVDVDNRPMKVELVVDPNAPATFAERVGQPNKLQNNRQKAENNRPKPAAKAAPKPAANARGGRRGPAAAGAAPNQRGAKGGRSGSGRAKPKTAEELDQEMSDYFGGAGDNSATAAPAATNGAATGGDVGMDDTVL</sequence>
<feature type="region of interest" description="Disordered" evidence="3">
    <location>
        <begin position="54"/>
        <end position="73"/>
    </location>
</feature>
<evidence type="ECO:0000313" key="6">
    <source>
        <dbReference type="Proteomes" id="UP000018144"/>
    </source>
</evidence>
<accession>U4LCV3</accession>
<dbReference type="OrthoDB" id="346839at2759"/>
<dbReference type="Pfam" id="PF00076">
    <property type="entry name" value="RRM_1"/>
    <property type="match status" value="1"/>
</dbReference>
<feature type="compositionally biased region" description="Low complexity" evidence="3">
    <location>
        <begin position="195"/>
        <end position="227"/>
    </location>
</feature>
<dbReference type="PROSITE" id="PS50102">
    <property type="entry name" value="RRM"/>
    <property type="match status" value="1"/>
</dbReference>
<keyword evidence="6" id="KW-1185">Reference proteome</keyword>
<proteinExistence type="predicted"/>
<feature type="domain" description="RRM" evidence="4">
    <location>
        <begin position="73"/>
        <end position="166"/>
    </location>
</feature>
<feature type="region of interest" description="Disordered" evidence="3">
    <location>
        <begin position="1"/>
        <end position="49"/>
    </location>
</feature>
<evidence type="ECO:0000259" key="4">
    <source>
        <dbReference type="PROSITE" id="PS50102"/>
    </source>
</evidence>
<dbReference type="GO" id="GO:0005634">
    <property type="term" value="C:nucleus"/>
    <property type="evidence" value="ECO:0007669"/>
    <property type="project" value="TreeGrafter"/>
</dbReference>
<dbReference type="InterPro" id="IPR051229">
    <property type="entry name" value="ALYREF_mRNA_export"/>
</dbReference>
<dbReference type="AlphaFoldDB" id="U4LCV3"/>
<protein>
    <submittedName>
        <fullName evidence="5">Similar to mRNA export protein mlo3 acc. no. Q09330</fullName>
    </submittedName>
</protein>
<dbReference type="InterPro" id="IPR000504">
    <property type="entry name" value="RRM_dom"/>
</dbReference>
<evidence type="ECO:0000256" key="1">
    <source>
        <dbReference type="ARBA" id="ARBA00022884"/>
    </source>
</evidence>
<gene>
    <name evidence="5" type="ORF">PCON_11842</name>
</gene>
<dbReference type="Proteomes" id="UP000018144">
    <property type="component" value="Unassembled WGS sequence"/>
</dbReference>
<dbReference type="InterPro" id="IPR012677">
    <property type="entry name" value="Nucleotide-bd_a/b_plait_sf"/>
</dbReference>
<dbReference type="Gene3D" id="3.30.70.330">
    <property type="match status" value="1"/>
</dbReference>
<dbReference type="PANTHER" id="PTHR19965:SF35">
    <property type="entry name" value="RNA ANNEALING PROTEIN YRA1"/>
    <property type="match status" value="1"/>
</dbReference>
<evidence type="ECO:0000256" key="2">
    <source>
        <dbReference type="PROSITE-ProRule" id="PRU00176"/>
    </source>
</evidence>
<dbReference type="SMART" id="SM00360">
    <property type="entry name" value="RRM"/>
    <property type="match status" value="1"/>
</dbReference>
<keyword evidence="1 2" id="KW-0694">RNA-binding</keyword>
<dbReference type="eggNOG" id="KOG0533">
    <property type="taxonomic scope" value="Eukaryota"/>
</dbReference>
<organism evidence="5 6">
    <name type="scientific">Pyronema omphalodes (strain CBS 100304)</name>
    <name type="common">Pyronema confluens</name>
    <dbReference type="NCBI Taxonomy" id="1076935"/>
    <lineage>
        <taxon>Eukaryota</taxon>
        <taxon>Fungi</taxon>
        <taxon>Dikarya</taxon>
        <taxon>Ascomycota</taxon>
        <taxon>Pezizomycotina</taxon>
        <taxon>Pezizomycetes</taxon>
        <taxon>Pezizales</taxon>
        <taxon>Pyronemataceae</taxon>
        <taxon>Pyronema</taxon>
    </lineage>
</organism>
<name>U4LCV3_PYROM</name>
<dbReference type="EMBL" id="HF935685">
    <property type="protein sequence ID" value="CCX12248.1"/>
    <property type="molecule type" value="Genomic_DNA"/>
</dbReference>
<feature type="compositionally biased region" description="Low complexity" evidence="3">
    <location>
        <begin position="259"/>
        <end position="272"/>
    </location>
</feature>
<dbReference type="Pfam" id="PF13865">
    <property type="entry name" value="FoP_duplication"/>
    <property type="match status" value="1"/>
</dbReference>
<reference evidence="5 6" key="1">
    <citation type="journal article" date="2013" name="PLoS Genet.">
        <title>The genome and development-dependent transcriptomes of Pyronema confluens: a window into fungal evolution.</title>
        <authorList>
            <person name="Traeger S."/>
            <person name="Altegoer F."/>
            <person name="Freitag M."/>
            <person name="Gabaldon T."/>
            <person name="Kempken F."/>
            <person name="Kumar A."/>
            <person name="Marcet-Houben M."/>
            <person name="Poggeler S."/>
            <person name="Stajich J.E."/>
            <person name="Nowrousian M."/>
        </authorList>
    </citation>
    <scope>NUCLEOTIDE SEQUENCE [LARGE SCALE GENOMIC DNA]</scope>
    <source>
        <strain evidence="6">CBS 100304</strain>
        <tissue evidence="5">Vegetative mycelium</tissue>
    </source>
</reference>
<dbReference type="STRING" id="1076935.U4LCV3"/>
<dbReference type="SMART" id="SM01218">
    <property type="entry name" value="FoP_duplication"/>
    <property type="match status" value="1"/>
</dbReference>
<dbReference type="InterPro" id="IPR035979">
    <property type="entry name" value="RBD_domain_sf"/>
</dbReference>
<dbReference type="PANTHER" id="PTHR19965">
    <property type="entry name" value="RNA AND EXPORT FACTOR BINDING PROTEIN"/>
    <property type="match status" value="1"/>
</dbReference>
<evidence type="ECO:0000313" key="5">
    <source>
        <dbReference type="EMBL" id="CCX12248.1"/>
    </source>
</evidence>
<feature type="region of interest" description="Disordered" evidence="3">
    <location>
        <begin position="172"/>
        <end position="285"/>
    </location>
</feature>
<dbReference type="SUPFAM" id="SSF54928">
    <property type="entry name" value="RNA-binding domain, RBD"/>
    <property type="match status" value="1"/>
</dbReference>
<dbReference type="GO" id="GO:0003729">
    <property type="term" value="F:mRNA binding"/>
    <property type="evidence" value="ECO:0007669"/>
    <property type="project" value="TreeGrafter"/>
</dbReference>
<evidence type="ECO:0000256" key="3">
    <source>
        <dbReference type="SAM" id="MobiDB-lite"/>
    </source>
</evidence>